<dbReference type="KEGG" id="vg:80545101"/>
<keyword evidence="2" id="KW-1185">Reference proteome</keyword>
<dbReference type="EMBL" id="ON649702">
    <property type="protein sequence ID" value="UVF62546.1"/>
    <property type="molecule type" value="Genomic_DNA"/>
</dbReference>
<sequence>MTLKQQCFHCEKFTLAKRLIGLYVGSEEEIKIWECRECFATWTNKFRSVV</sequence>
<dbReference type="GeneID" id="80545101"/>
<evidence type="ECO:0000313" key="1">
    <source>
        <dbReference type="EMBL" id="UVF62546.1"/>
    </source>
</evidence>
<protein>
    <submittedName>
        <fullName evidence="1">Uncharacterized protein</fullName>
    </submittedName>
</protein>
<evidence type="ECO:0000313" key="2">
    <source>
        <dbReference type="Proteomes" id="UP001157002"/>
    </source>
</evidence>
<name>A0A976YF86_9CAUD</name>
<reference evidence="1 2" key="1">
    <citation type="submission" date="2022-05" db="EMBL/GenBank/DDBJ databases">
        <title>Diverse viruses of marine archaea discovered using metagenomics.</title>
        <authorList>
            <person name="Zhou Y."/>
        </authorList>
    </citation>
    <scope>NUCLEOTIDE SEQUENCE [LARGE SCALE GENOMIC DNA]</scope>
    <source>
        <strain evidence="1">YSH_150918</strain>
    </source>
</reference>
<dbReference type="RefSeq" id="YP_010806140.1">
    <property type="nucleotide sequence ID" value="NC_077214.1"/>
</dbReference>
<dbReference type="Proteomes" id="UP001157002">
    <property type="component" value="Segment"/>
</dbReference>
<accession>A0A976YF86</accession>
<proteinExistence type="predicted"/>
<organism evidence="1 2">
    <name type="scientific">Poseidoniales virus YSH_150918</name>
    <dbReference type="NCBI Taxonomy" id="3071324"/>
    <lineage>
        <taxon>Viruses</taxon>
        <taxon>Duplodnaviria</taxon>
        <taxon>Heunggongvirae</taxon>
        <taxon>Uroviricota</taxon>
        <taxon>Caudoviricetes</taxon>
        <taxon>Magrovirales</taxon>
        <taxon>Aoguangviridae</taxon>
        <taxon>Aobingvirus</taxon>
        <taxon>Aobingvirus yangshanense</taxon>
    </lineage>
</organism>